<evidence type="ECO:0000313" key="2">
    <source>
        <dbReference type="EMBL" id="KAL2456864.1"/>
    </source>
</evidence>
<protein>
    <submittedName>
        <fullName evidence="2">Uncharacterized protein</fullName>
    </submittedName>
</protein>
<dbReference type="EMBL" id="JBFOLK010000086">
    <property type="protein sequence ID" value="KAL2456864.1"/>
    <property type="molecule type" value="Genomic_DNA"/>
</dbReference>
<gene>
    <name evidence="2" type="ORF">Adt_46602</name>
</gene>
<accession>A0ABD1P123</accession>
<sequence length="111" mass="12690">MKRQRLRSDWQGKERTKKKGLDRNHRRTDLAGSTVGATAQITDLRGRRRRRSKGLGAQISNLRAGRLSRSRAGGSARRRCAQISRCACARRSQIDLRVAPLVALRSVRWRR</sequence>
<keyword evidence="3" id="KW-1185">Reference proteome</keyword>
<feature type="region of interest" description="Disordered" evidence="1">
    <location>
        <begin position="1"/>
        <end position="74"/>
    </location>
</feature>
<dbReference type="Proteomes" id="UP001604336">
    <property type="component" value="Unassembled WGS sequence"/>
</dbReference>
<proteinExistence type="predicted"/>
<evidence type="ECO:0000313" key="3">
    <source>
        <dbReference type="Proteomes" id="UP001604336"/>
    </source>
</evidence>
<reference evidence="3" key="1">
    <citation type="submission" date="2024-07" db="EMBL/GenBank/DDBJ databases">
        <title>Two chromosome-level genome assemblies of Korean endemic species Abeliophyllum distichum and Forsythia ovata (Oleaceae).</title>
        <authorList>
            <person name="Jang H."/>
        </authorList>
    </citation>
    <scope>NUCLEOTIDE SEQUENCE [LARGE SCALE GENOMIC DNA]</scope>
</reference>
<name>A0ABD1P123_9LAMI</name>
<feature type="compositionally biased region" description="Low complexity" evidence="1">
    <location>
        <begin position="62"/>
        <end position="74"/>
    </location>
</feature>
<comment type="caution">
    <text evidence="2">The sequence shown here is derived from an EMBL/GenBank/DDBJ whole genome shotgun (WGS) entry which is preliminary data.</text>
</comment>
<feature type="compositionally biased region" description="Basic and acidic residues" evidence="1">
    <location>
        <begin position="1"/>
        <end position="29"/>
    </location>
</feature>
<organism evidence="2 3">
    <name type="scientific">Abeliophyllum distichum</name>
    <dbReference type="NCBI Taxonomy" id="126358"/>
    <lineage>
        <taxon>Eukaryota</taxon>
        <taxon>Viridiplantae</taxon>
        <taxon>Streptophyta</taxon>
        <taxon>Embryophyta</taxon>
        <taxon>Tracheophyta</taxon>
        <taxon>Spermatophyta</taxon>
        <taxon>Magnoliopsida</taxon>
        <taxon>eudicotyledons</taxon>
        <taxon>Gunneridae</taxon>
        <taxon>Pentapetalae</taxon>
        <taxon>asterids</taxon>
        <taxon>lamiids</taxon>
        <taxon>Lamiales</taxon>
        <taxon>Oleaceae</taxon>
        <taxon>Forsythieae</taxon>
        <taxon>Abeliophyllum</taxon>
    </lineage>
</organism>
<dbReference type="AlphaFoldDB" id="A0ABD1P123"/>
<evidence type="ECO:0000256" key="1">
    <source>
        <dbReference type="SAM" id="MobiDB-lite"/>
    </source>
</evidence>